<organism evidence="2 3">
    <name type="scientific">Serratia rhizosphaerae</name>
    <dbReference type="NCBI Taxonomy" id="2597702"/>
    <lineage>
        <taxon>Bacteria</taxon>
        <taxon>Pseudomonadati</taxon>
        <taxon>Pseudomonadota</taxon>
        <taxon>Gammaproteobacteria</taxon>
        <taxon>Enterobacterales</taxon>
        <taxon>Yersiniaceae</taxon>
        <taxon>Serratia</taxon>
    </lineage>
</organism>
<feature type="region of interest" description="Disordered" evidence="1">
    <location>
        <begin position="1"/>
        <end position="24"/>
    </location>
</feature>
<dbReference type="Proteomes" id="UP000430368">
    <property type="component" value="Chromosome"/>
</dbReference>
<keyword evidence="3" id="KW-1185">Reference proteome</keyword>
<name>A0ABX6GPM5_9GAMM</name>
<gene>
    <name evidence="2" type="ORF">FO014_15210</name>
</gene>
<protein>
    <submittedName>
        <fullName evidence="2">Uncharacterized protein</fullName>
    </submittedName>
</protein>
<accession>A0ABX6GPM5</accession>
<evidence type="ECO:0000313" key="3">
    <source>
        <dbReference type="Proteomes" id="UP000430368"/>
    </source>
</evidence>
<dbReference type="EMBL" id="CP041764">
    <property type="protein sequence ID" value="QHA88198.1"/>
    <property type="molecule type" value="Genomic_DNA"/>
</dbReference>
<evidence type="ECO:0000313" key="2">
    <source>
        <dbReference type="EMBL" id="QHA88198.1"/>
    </source>
</evidence>
<reference evidence="2 3" key="1">
    <citation type="submission" date="2019-07" db="EMBL/GenBank/DDBJ databases">
        <title>Serratia dokdonensis sp. nov., an elicitor of systemic resistance in Nicotiana Tabacum.</title>
        <authorList>
            <person name="Son J.-S."/>
            <person name="Hwang Y.-J."/>
            <person name="Lee S.-Y."/>
            <person name="Ghim S.-Y."/>
        </authorList>
    </citation>
    <scope>NUCLEOTIDE SEQUENCE [LARGE SCALE GENOMIC DNA]</scope>
    <source>
        <strain evidence="2 3">KUDC3025</strain>
    </source>
</reference>
<proteinExistence type="predicted"/>
<evidence type="ECO:0000256" key="1">
    <source>
        <dbReference type="SAM" id="MobiDB-lite"/>
    </source>
</evidence>
<sequence>MPLRRDKQAQVIRTGSERPGPISGWPTVPLGCTGDLITMGRYANMMLSLTLRCLGITNRGFMAGIA</sequence>